<protein>
    <submittedName>
        <fullName evidence="1">Uncharacterized protein</fullName>
    </submittedName>
</protein>
<proteinExistence type="predicted"/>
<accession>A0ABP8X9L6</accession>
<evidence type="ECO:0000313" key="2">
    <source>
        <dbReference type="Proteomes" id="UP001500325"/>
    </source>
</evidence>
<comment type="caution">
    <text evidence="1">The sequence shown here is derived from an EMBL/GenBank/DDBJ whole genome shotgun (WGS) entry which is preliminary data.</text>
</comment>
<dbReference type="EMBL" id="BAABIC010000016">
    <property type="protein sequence ID" value="GAA4701721.1"/>
    <property type="molecule type" value="Genomic_DNA"/>
</dbReference>
<organism evidence="1 2">
    <name type="scientific">Pseudonocardia yuanmonensis</name>
    <dbReference type="NCBI Taxonomy" id="1095914"/>
    <lineage>
        <taxon>Bacteria</taxon>
        <taxon>Bacillati</taxon>
        <taxon>Actinomycetota</taxon>
        <taxon>Actinomycetes</taxon>
        <taxon>Pseudonocardiales</taxon>
        <taxon>Pseudonocardiaceae</taxon>
        <taxon>Pseudonocardia</taxon>
    </lineage>
</organism>
<gene>
    <name evidence="1" type="ORF">GCM10023215_45880</name>
</gene>
<dbReference type="Proteomes" id="UP001500325">
    <property type="component" value="Unassembled WGS sequence"/>
</dbReference>
<sequence length="88" mass="9535">MLVALVDVAAARVPLPDLDELVADRSPLTAHLSGHDHALADGLATALDGEVDLERVDVPATEARRSQLDALGIDLHRVLRGWRSRLLR</sequence>
<name>A0ABP8X9L6_9PSEU</name>
<keyword evidence="2" id="KW-1185">Reference proteome</keyword>
<reference evidence="2" key="1">
    <citation type="journal article" date="2019" name="Int. J. Syst. Evol. Microbiol.">
        <title>The Global Catalogue of Microorganisms (GCM) 10K type strain sequencing project: providing services to taxonomists for standard genome sequencing and annotation.</title>
        <authorList>
            <consortium name="The Broad Institute Genomics Platform"/>
            <consortium name="The Broad Institute Genome Sequencing Center for Infectious Disease"/>
            <person name="Wu L."/>
            <person name="Ma J."/>
        </authorList>
    </citation>
    <scope>NUCLEOTIDE SEQUENCE [LARGE SCALE GENOMIC DNA]</scope>
    <source>
        <strain evidence="2">JCM 18055</strain>
    </source>
</reference>
<evidence type="ECO:0000313" key="1">
    <source>
        <dbReference type="EMBL" id="GAA4701721.1"/>
    </source>
</evidence>